<evidence type="ECO:0000313" key="2">
    <source>
        <dbReference type="Proteomes" id="UP000198866"/>
    </source>
</evidence>
<organism evidence="1 2">
    <name type="scientific">Paraburkholderia diazotrophica</name>
    <dbReference type="NCBI Taxonomy" id="667676"/>
    <lineage>
        <taxon>Bacteria</taxon>
        <taxon>Pseudomonadati</taxon>
        <taxon>Pseudomonadota</taxon>
        <taxon>Betaproteobacteria</taxon>
        <taxon>Burkholderiales</taxon>
        <taxon>Burkholderiaceae</taxon>
        <taxon>Paraburkholderia</taxon>
    </lineage>
</organism>
<sequence length="150" mass="14995">MPTRPRRRRQHAACVDACLGKGAPGCEQAAAPRRGRYFFAPLPSTPPTSDVTAESGFDGALALTPAVDVSESPPGADEVVDVEGADAVDGVGAAMAGVLSVPVTVETTTVTAPVTADSGLPRAALPALPVKLPAALVTAPAIAIRASPMC</sequence>
<reference evidence="2" key="1">
    <citation type="submission" date="2016-10" db="EMBL/GenBank/DDBJ databases">
        <authorList>
            <person name="Varghese N."/>
            <person name="Submissions S."/>
        </authorList>
    </citation>
    <scope>NUCLEOTIDE SEQUENCE [LARGE SCALE GENOMIC DNA]</scope>
    <source>
        <strain evidence="2">LMG 26031</strain>
    </source>
</reference>
<name>A0A1H6QLY3_9BURK</name>
<accession>A0A1H6QLY3</accession>
<dbReference type="AlphaFoldDB" id="A0A1H6QLY3"/>
<dbReference type="EMBL" id="FNYE01000001">
    <property type="protein sequence ID" value="SEI39992.1"/>
    <property type="molecule type" value="Genomic_DNA"/>
</dbReference>
<proteinExistence type="predicted"/>
<gene>
    <name evidence="1" type="ORF">SAMN05192539_1001174</name>
</gene>
<evidence type="ECO:0000313" key="1">
    <source>
        <dbReference type="EMBL" id="SEI39992.1"/>
    </source>
</evidence>
<dbReference type="Proteomes" id="UP000198866">
    <property type="component" value="Unassembled WGS sequence"/>
</dbReference>
<keyword evidence="2" id="KW-1185">Reference proteome</keyword>
<protein>
    <submittedName>
        <fullName evidence="1">Uncharacterized protein</fullName>
    </submittedName>
</protein>